<dbReference type="SUPFAM" id="SSF52218">
    <property type="entry name" value="Flavoproteins"/>
    <property type="match status" value="1"/>
</dbReference>
<name>A0A8J3GWH6_9RHOB</name>
<dbReference type="RefSeq" id="WP_189679279.1">
    <property type="nucleotide sequence ID" value="NZ_BNCJ01000002.1"/>
</dbReference>
<comment type="caution">
    <text evidence="2">The sequence shown here is derived from an EMBL/GenBank/DDBJ whole genome shotgun (WGS) entry which is preliminary data.</text>
</comment>
<reference evidence="2" key="2">
    <citation type="submission" date="2020-09" db="EMBL/GenBank/DDBJ databases">
        <authorList>
            <person name="Sun Q."/>
            <person name="Kim S."/>
        </authorList>
    </citation>
    <scope>NUCLEOTIDE SEQUENCE</scope>
    <source>
        <strain evidence="2">KCTC 42650</strain>
    </source>
</reference>
<sequence>MARHHLLVISGSLRKEATNRKLMHEAARHFDPARLTVADLRLPLYDGDLEEAEGIPPEVQTLADQIAAADAVAISCPEYNKGPSGVMKNALDWVSRTESNPWAGKPVAVMSAAGGRAGGERSQMILRSLLVPFQSRLLSGPELHVADSRTQFDDRGRLTSDRYTKTLVTLMDKLRAEVERG</sequence>
<dbReference type="Gene3D" id="3.40.50.360">
    <property type="match status" value="1"/>
</dbReference>
<organism evidence="2 3">
    <name type="scientific">Seohaeicola zhoushanensis</name>
    <dbReference type="NCBI Taxonomy" id="1569283"/>
    <lineage>
        <taxon>Bacteria</taxon>
        <taxon>Pseudomonadati</taxon>
        <taxon>Pseudomonadota</taxon>
        <taxon>Alphaproteobacteria</taxon>
        <taxon>Rhodobacterales</taxon>
        <taxon>Roseobacteraceae</taxon>
        <taxon>Seohaeicola</taxon>
    </lineage>
</organism>
<gene>
    <name evidence="2" type="ORF">GCM10017056_13690</name>
</gene>
<evidence type="ECO:0000259" key="1">
    <source>
        <dbReference type="Pfam" id="PF03358"/>
    </source>
</evidence>
<dbReference type="Proteomes" id="UP000626220">
    <property type="component" value="Unassembled WGS sequence"/>
</dbReference>
<dbReference type="InterPro" id="IPR029039">
    <property type="entry name" value="Flavoprotein-like_sf"/>
</dbReference>
<accession>A0A8J3GWH6</accession>
<protein>
    <submittedName>
        <fullName evidence="2">NAD(P)H-dependent FMN reductase</fullName>
    </submittedName>
</protein>
<feature type="domain" description="NADPH-dependent FMN reductase-like" evidence="1">
    <location>
        <begin position="6"/>
        <end position="142"/>
    </location>
</feature>
<dbReference type="EMBL" id="BNCJ01000002">
    <property type="protein sequence ID" value="GHF43096.1"/>
    <property type="molecule type" value="Genomic_DNA"/>
</dbReference>
<dbReference type="GO" id="GO:0005829">
    <property type="term" value="C:cytosol"/>
    <property type="evidence" value="ECO:0007669"/>
    <property type="project" value="TreeGrafter"/>
</dbReference>
<evidence type="ECO:0000313" key="3">
    <source>
        <dbReference type="Proteomes" id="UP000626220"/>
    </source>
</evidence>
<dbReference type="GO" id="GO:0010181">
    <property type="term" value="F:FMN binding"/>
    <property type="evidence" value="ECO:0007669"/>
    <property type="project" value="TreeGrafter"/>
</dbReference>
<dbReference type="GO" id="GO:0016491">
    <property type="term" value="F:oxidoreductase activity"/>
    <property type="evidence" value="ECO:0007669"/>
    <property type="project" value="InterPro"/>
</dbReference>
<reference evidence="2" key="1">
    <citation type="journal article" date="2014" name="Int. J. Syst. Evol. Microbiol.">
        <title>Complete genome sequence of Corynebacterium casei LMG S-19264T (=DSM 44701T), isolated from a smear-ripened cheese.</title>
        <authorList>
            <consortium name="US DOE Joint Genome Institute (JGI-PGF)"/>
            <person name="Walter F."/>
            <person name="Albersmeier A."/>
            <person name="Kalinowski J."/>
            <person name="Ruckert C."/>
        </authorList>
    </citation>
    <scope>NUCLEOTIDE SEQUENCE</scope>
    <source>
        <strain evidence="2">KCTC 42650</strain>
    </source>
</reference>
<evidence type="ECO:0000313" key="2">
    <source>
        <dbReference type="EMBL" id="GHF43096.1"/>
    </source>
</evidence>
<keyword evidence="3" id="KW-1185">Reference proteome</keyword>
<dbReference type="PANTHER" id="PTHR30543:SF21">
    <property type="entry name" value="NAD(P)H-DEPENDENT FMN REDUCTASE LOT6"/>
    <property type="match status" value="1"/>
</dbReference>
<dbReference type="Pfam" id="PF03358">
    <property type="entry name" value="FMN_red"/>
    <property type="match status" value="1"/>
</dbReference>
<proteinExistence type="predicted"/>
<dbReference type="AlphaFoldDB" id="A0A8J3GWH6"/>
<dbReference type="PANTHER" id="PTHR30543">
    <property type="entry name" value="CHROMATE REDUCTASE"/>
    <property type="match status" value="1"/>
</dbReference>
<dbReference type="InterPro" id="IPR050712">
    <property type="entry name" value="NAD(P)H-dep_reductase"/>
</dbReference>
<dbReference type="InterPro" id="IPR005025">
    <property type="entry name" value="FMN_Rdtase-like_dom"/>
</dbReference>